<evidence type="ECO:0000259" key="1">
    <source>
        <dbReference type="Pfam" id="PF20251"/>
    </source>
</evidence>
<reference evidence="2 3" key="1">
    <citation type="submission" date="2010-12" db="EMBL/GenBank/DDBJ databases">
        <title>Complete sequence of Bacillus cellulosilyticus DSM 2522.</title>
        <authorList>
            <consortium name="US DOE Joint Genome Institute"/>
            <person name="Lucas S."/>
            <person name="Copeland A."/>
            <person name="Lapidus A."/>
            <person name="Cheng J.-F."/>
            <person name="Bruce D."/>
            <person name="Goodwin L."/>
            <person name="Pitluck S."/>
            <person name="Chertkov O."/>
            <person name="Detter J.C."/>
            <person name="Han C."/>
            <person name="Tapia R."/>
            <person name="Land M."/>
            <person name="Hauser L."/>
            <person name="Jeffries C."/>
            <person name="Kyrpides N."/>
            <person name="Ivanova N."/>
            <person name="Mikhailova N."/>
            <person name="Brumm P."/>
            <person name="Mead D."/>
            <person name="Woyke T."/>
        </authorList>
    </citation>
    <scope>NUCLEOTIDE SEQUENCE [LARGE SCALE GENOMIC DNA]</scope>
    <source>
        <strain evidence="3">ATCC 21833 / DSM 2522 / FERM P-1141 / JCM 9156 / N-4</strain>
    </source>
</reference>
<name>E6TXG8_EVAC2</name>
<dbReference type="OrthoDB" id="2965516at2"/>
<accession>E6TXG8</accession>
<sequence precursor="true">MMRFFIAKLLFLFVMMMIIAGCGQGEGNIGSGGLNDESNWEIGQGDLPSSIGDIEKKVDMMDEQAIPPFHSLEYLWDKTPFDEPTGKWFMHNGQGVLGYGLTTGTKKGGDEFAVTFIGHKDEGEPMNRDVRIQLSELDGYDIKEVIVEEIVYIDTVGSNEQIFSGELPHKENVLYMLSAEILNENEEVEDSFISLIFVPKPEMNAALQTDKSLYEQSDNDLTLILQNAGPTVLFYGTYYTIEKKVEDDWRVVPLDMAFHDIGLYSKFGETYEQKVDISQLNAGQYRVIKDISVEGLDITQTLAAEFIIE</sequence>
<dbReference type="eggNOG" id="ENOG5032V3P">
    <property type="taxonomic scope" value="Bacteria"/>
</dbReference>
<dbReference type="KEGG" id="bco:Bcell_0500"/>
<dbReference type="AlphaFoldDB" id="E6TXG8"/>
<dbReference type="EMBL" id="CP002394">
    <property type="protein sequence ID" value="ADU28782.1"/>
    <property type="molecule type" value="Genomic_DNA"/>
</dbReference>
<gene>
    <name evidence="2" type="ordered locus">Bcell_0500</name>
</gene>
<keyword evidence="3" id="KW-1185">Reference proteome</keyword>
<dbReference type="PROSITE" id="PS51257">
    <property type="entry name" value="PROKAR_LIPOPROTEIN"/>
    <property type="match status" value="1"/>
</dbReference>
<dbReference type="InterPro" id="IPR046878">
    <property type="entry name" value="Big_14"/>
</dbReference>
<dbReference type="Proteomes" id="UP000001401">
    <property type="component" value="Chromosome"/>
</dbReference>
<proteinExistence type="predicted"/>
<organism evidence="2 3">
    <name type="scientific">Evansella cellulosilytica (strain ATCC 21833 / DSM 2522 / FERM P-1141 / JCM 9156 / N-4)</name>
    <name type="common">Bacillus cellulosilyticus</name>
    <dbReference type="NCBI Taxonomy" id="649639"/>
    <lineage>
        <taxon>Bacteria</taxon>
        <taxon>Bacillati</taxon>
        <taxon>Bacillota</taxon>
        <taxon>Bacilli</taxon>
        <taxon>Bacillales</taxon>
        <taxon>Bacillaceae</taxon>
        <taxon>Evansella</taxon>
    </lineage>
</organism>
<dbReference type="HOGENOM" id="CLU_899103_0_0_9"/>
<dbReference type="Pfam" id="PF20251">
    <property type="entry name" value="Big_14"/>
    <property type="match status" value="1"/>
</dbReference>
<evidence type="ECO:0000313" key="2">
    <source>
        <dbReference type="EMBL" id="ADU28782.1"/>
    </source>
</evidence>
<feature type="domain" description="Bacterial Ig-like" evidence="1">
    <location>
        <begin position="202"/>
        <end position="306"/>
    </location>
</feature>
<dbReference type="RefSeq" id="WP_013487123.1">
    <property type="nucleotide sequence ID" value="NC_014829.1"/>
</dbReference>
<evidence type="ECO:0000313" key="3">
    <source>
        <dbReference type="Proteomes" id="UP000001401"/>
    </source>
</evidence>
<protein>
    <recommendedName>
        <fullName evidence="1">Bacterial Ig-like domain-containing protein</fullName>
    </recommendedName>
</protein>
<dbReference type="STRING" id="649639.Bcell_0500"/>